<gene>
    <name evidence="3" type="ORF">KC729_13365</name>
</gene>
<feature type="compositionally biased region" description="Basic and acidic residues" evidence="2">
    <location>
        <begin position="19"/>
        <end position="29"/>
    </location>
</feature>
<dbReference type="InterPro" id="IPR050075">
    <property type="entry name" value="LeuD"/>
</dbReference>
<evidence type="ECO:0000256" key="1">
    <source>
        <dbReference type="ARBA" id="ARBA00023239"/>
    </source>
</evidence>
<dbReference type="Gene3D" id="3.20.19.10">
    <property type="entry name" value="Aconitase, domain 4"/>
    <property type="match status" value="1"/>
</dbReference>
<keyword evidence="1" id="KW-0456">Lyase</keyword>
<feature type="non-terminal residue" evidence="3">
    <location>
        <position position="152"/>
    </location>
</feature>
<dbReference type="PANTHER" id="PTHR43345">
    <property type="entry name" value="3-ISOPROPYLMALATE DEHYDRATASE SMALL SUBUNIT 2-RELATED-RELATED"/>
    <property type="match status" value="1"/>
</dbReference>
<dbReference type="PANTHER" id="PTHR43345:SF2">
    <property type="entry name" value="3-ISOPROPYLMALATE DEHYDRATASE SMALL SUBUNIT 1"/>
    <property type="match status" value="1"/>
</dbReference>
<reference evidence="3" key="2">
    <citation type="journal article" date="2021" name="Microbiome">
        <title>Successional dynamics and alternative stable states in a saline activated sludge microbial community over 9 years.</title>
        <authorList>
            <person name="Wang Y."/>
            <person name="Ye J."/>
            <person name="Ju F."/>
            <person name="Liu L."/>
            <person name="Boyd J.A."/>
            <person name="Deng Y."/>
            <person name="Parks D.H."/>
            <person name="Jiang X."/>
            <person name="Yin X."/>
            <person name="Woodcroft B.J."/>
            <person name="Tyson G.W."/>
            <person name="Hugenholtz P."/>
            <person name="Polz M.F."/>
            <person name="Zhang T."/>
        </authorList>
    </citation>
    <scope>NUCLEOTIDE SEQUENCE</scope>
    <source>
        <strain evidence="3">HKST-UBA01</strain>
    </source>
</reference>
<accession>A0A956M160</accession>
<dbReference type="SUPFAM" id="SSF52016">
    <property type="entry name" value="LeuD/IlvD-like"/>
    <property type="match status" value="1"/>
</dbReference>
<dbReference type="GO" id="GO:0016829">
    <property type="term" value="F:lyase activity"/>
    <property type="evidence" value="ECO:0007669"/>
    <property type="project" value="UniProtKB-KW"/>
</dbReference>
<evidence type="ECO:0000256" key="2">
    <source>
        <dbReference type="SAM" id="MobiDB-lite"/>
    </source>
</evidence>
<protein>
    <recommendedName>
        <fullName evidence="5">Aconitase A/isopropylmalate dehydratase small subunit swivel domain-containing protein</fullName>
    </recommendedName>
</protein>
<organism evidence="3 4">
    <name type="scientific">Eiseniibacteriota bacterium</name>
    <dbReference type="NCBI Taxonomy" id="2212470"/>
    <lineage>
        <taxon>Bacteria</taxon>
        <taxon>Candidatus Eiseniibacteriota</taxon>
    </lineage>
</organism>
<dbReference type="InterPro" id="IPR015928">
    <property type="entry name" value="Aconitase/3IPM_dehydase_swvl"/>
</dbReference>
<reference evidence="3" key="1">
    <citation type="submission" date="2020-04" db="EMBL/GenBank/DDBJ databases">
        <authorList>
            <person name="Zhang T."/>
        </authorList>
    </citation>
    <scope>NUCLEOTIDE SEQUENCE</scope>
    <source>
        <strain evidence="3">HKST-UBA01</strain>
    </source>
</reference>
<comment type="caution">
    <text evidence="3">The sequence shown here is derived from an EMBL/GenBank/DDBJ whole genome shotgun (WGS) entry which is preliminary data.</text>
</comment>
<dbReference type="Proteomes" id="UP000697710">
    <property type="component" value="Unassembled WGS sequence"/>
</dbReference>
<evidence type="ECO:0000313" key="4">
    <source>
        <dbReference type="Proteomes" id="UP000697710"/>
    </source>
</evidence>
<dbReference type="EMBL" id="JAGQHR010000445">
    <property type="protein sequence ID" value="MCA9728672.1"/>
    <property type="molecule type" value="Genomic_DNA"/>
</dbReference>
<evidence type="ECO:0000313" key="3">
    <source>
        <dbReference type="EMBL" id="MCA9728672.1"/>
    </source>
</evidence>
<evidence type="ECO:0008006" key="5">
    <source>
        <dbReference type="Google" id="ProtNLM"/>
    </source>
</evidence>
<sequence>MDHRIQPATPKATGVLPKQDVDDSKAESKPVEGEALIFWDPKRPGHKLDAIDTDQITPSAYCVAESLDSLDEKWKEGAFLYLMPDFRERVRRGQTFLIAGDRFAIGSSREMSPAGLQAIAQEVGLEMVIVVGENMGGIFRRNSLNLGLNVCQ</sequence>
<dbReference type="AlphaFoldDB" id="A0A956M160"/>
<name>A0A956M160_UNCEI</name>
<feature type="region of interest" description="Disordered" evidence="2">
    <location>
        <begin position="1"/>
        <end position="29"/>
    </location>
</feature>
<proteinExistence type="predicted"/>